<keyword evidence="3" id="KW-1185">Reference proteome</keyword>
<reference evidence="2" key="1">
    <citation type="journal article" date="2022" name="bioRxiv">
        <title>Genomics of Preaxostyla Flagellates Illuminates Evolutionary Transitions and the Path Towards Mitochondrial Loss.</title>
        <authorList>
            <person name="Novak L.V.F."/>
            <person name="Treitli S.C."/>
            <person name="Pyrih J."/>
            <person name="Halakuc P."/>
            <person name="Pipaliya S.V."/>
            <person name="Vacek V."/>
            <person name="Brzon O."/>
            <person name="Soukal P."/>
            <person name="Eme L."/>
            <person name="Dacks J.B."/>
            <person name="Karnkowska A."/>
            <person name="Elias M."/>
            <person name="Hampl V."/>
        </authorList>
    </citation>
    <scope>NUCLEOTIDE SEQUENCE</scope>
    <source>
        <strain evidence="2">RCP-MX</strain>
    </source>
</reference>
<feature type="compositionally biased region" description="Basic and acidic residues" evidence="1">
    <location>
        <begin position="197"/>
        <end position="265"/>
    </location>
</feature>
<accession>A0ABQ8U9L4</accession>
<dbReference type="Proteomes" id="UP001141327">
    <property type="component" value="Unassembled WGS sequence"/>
</dbReference>
<comment type="caution">
    <text evidence="2">The sequence shown here is derived from an EMBL/GenBank/DDBJ whole genome shotgun (WGS) entry which is preliminary data.</text>
</comment>
<protein>
    <submittedName>
        <fullName evidence="2">Uncharacterized protein</fullName>
    </submittedName>
</protein>
<dbReference type="EMBL" id="JAPMOS010000170">
    <property type="protein sequence ID" value="KAJ4454277.1"/>
    <property type="molecule type" value="Genomic_DNA"/>
</dbReference>
<evidence type="ECO:0000313" key="3">
    <source>
        <dbReference type="Proteomes" id="UP001141327"/>
    </source>
</evidence>
<feature type="region of interest" description="Disordered" evidence="1">
    <location>
        <begin position="161"/>
        <end position="287"/>
    </location>
</feature>
<name>A0ABQ8U9L4_9EUKA</name>
<sequence>MVCRLGVVAALGGDCPQVGVVCLADVSLFPGWTECFASEVGPRLILRISDIWPLRCLSDRLVRWKILLWDVVDAARSLGENVAADSVKAGQGQPGYCFELSWNGVGLVVTLGPVKGSTVKPGPLTPAAVLRVLERGGRWATVEDNLAKMWQANLTEWYEENPDGDNLKKEENPAVGDNLKGHRWATSAGWGTDTEEENPKGDNLKKEENPKGDNLKKEENPKGDNLKKEENPKGDNLKKEENPKGDNLKKEENPAEGDNLMREGAEENPDFGENLDGGMEDDAGDGNAAQAGDIGGILLWLRWLGLASFWLTVCENVFLVAVCLVDSFEFRQCSWDREVWKGRLARISWLQVIMYAWGDLEGLACQANWNFIVDRFKRWVGMKEGWKRGWADIDLAEF</sequence>
<evidence type="ECO:0000256" key="1">
    <source>
        <dbReference type="SAM" id="MobiDB-lite"/>
    </source>
</evidence>
<proteinExistence type="predicted"/>
<gene>
    <name evidence="2" type="ORF">PAPYR_11072</name>
</gene>
<evidence type="ECO:0000313" key="2">
    <source>
        <dbReference type="EMBL" id="KAJ4454277.1"/>
    </source>
</evidence>
<organism evidence="2 3">
    <name type="scientific">Paratrimastix pyriformis</name>
    <dbReference type="NCBI Taxonomy" id="342808"/>
    <lineage>
        <taxon>Eukaryota</taxon>
        <taxon>Metamonada</taxon>
        <taxon>Preaxostyla</taxon>
        <taxon>Paratrimastigidae</taxon>
        <taxon>Paratrimastix</taxon>
    </lineage>
</organism>